<accession>A0A0F9LH28</accession>
<sequence>MQMRTRFELNQVVVWKNKYGIFKGRVVGLRDDFIFIRETIVTPGGMKLTGKTVYRVEFEDIIARV</sequence>
<proteinExistence type="predicted"/>
<comment type="caution">
    <text evidence="1">The sequence shown here is derived from an EMBL/GenBank/DDBJ whole genome shotgun (WGS) entry which is preliminary data.</text>
</comment>
<protein>
    <submittedName>
        <fullName evidence="1">Uncharacterized protein</fullName>
    </submittedName>
</protein>
<name>A0A0F9LH28_9ZZZZ</name>
<dbReference type="EMBL" id="LAZR01012442">
    <property type="protein sequence ID" value="KKM26820.1"/>
    <property type="molecule type" value="Genomic_DNA"/>
</dbReference>
<reference evidence="1" key="1">
    <citation type="journal article" date="2015" name="Nature">
        <title>Complex archaea that bridge the gap between prokaryotes and eukaryotes.</title>
        <authorList>
            <person name="Spang A."/>
            <person name="Saw J.H."/>
            <person name="Jorgensen S.L."/>
            <person name="Zaremba-Niedzwiedzka K."/>
            <person name="Martijn J."/>
            <person name="Lind A.E."/>
            <person name="van Eijk R."/>
            <person name="Schleper C."/>
            <person name="Guy L."/>
            <person name="Ettema T.J."/>
        </authorList>
    </citation>
    <scope>NUCLEOTIDE SEQUENCE</scope>
</reference>
<organism evidence="1">
    <name type="scientific">marine sediment metagenome</name>
    <dbReference type="NCBI Taxonomy" id="412755"/>
    <lineage>
        <taxon>unclassified sequences</taxon>
        <taxon>metagenomes</taxon>
        <taxon>ecological metagenomes</taxon>
    </lineage>
</organism>
<gene>
    <name evidence="1" type="ORF">LCGC14_1580940</name>
</gene>
<evidence type="ECO:0000313" key="1">
    <source>
        <dbReference type="EMBL" id="KKM26820.1"/>
    </source>
</evidence>
<dbReference type="AlphaFoldDB" id="A0A0F9LH28"/>